<reference evidence="1 2" key="1">
    <citation type="submission" date="2021-03" db="EMBL/GenBank/DDBJ databases">
        <title>Human Oral Microbial Genomes.</title>
        <authorList>
            <person name="Johnston C.D."/>
            <person name="Chen T."/>
            <person name="Dewhirst F.E."/>
        </authorList>
    </citation>
    <scope>NUCLEOTIDE SEQUENCE [LARGE SCALE GENOMIC DNA]</scope>
    <source>
        <strain evidence="1 2">F0054</strain>
    </source>
</reference>
<evidence type="ECO:0000313" key="2">
    <source>
        <dbReference type="Proteomes" id="UP000682195"/>
    </source>
</evidence>
<gene>
    <name evidence="1" type="ORF">J5A58_10950</name>
</gene>
<keyword evidence="2" id="KW-1185">Reference proteome</keyword>
<accession>A0ABX7XRJ8</accession>
<name>A0ABX7XRJ8_9BACT</name>
<proteinExistence type="predicted"/>
<organism evidence="1 2">
    <name type="scientific">Prevotella melaninogenica</name>
    <dbReference type="NCBI Taxonomy" id="28132"/>
    <lineage>
        <taxon>Bacteria</taxon>
        <taxon>Pseudomonadati</taxon>
        <taxon>Bacteroidota</taxon>
        <taxon>Bacteroidia</taxon>
        <taxon>Bacteroidales</taxon>
        <taxon>Prevotellaceae</taxon>
        <taxon>Prevotella</taxon>
    </lineage>
</organism>
<evidence type="ECO:0000313" key="1">
    <source>
        <dbReference type="EMBL" id="QUB76252.1"/>
    </source>
</evidence>
<dbReference type="RefSeq" id="WP_211808181.1">
    <property type="nucleotide sequence ID" value="NZ_CP072362.1"/>
</dbReference>
<dbReference type="InterPro" id="IPR039498">
    <property type="entry name" value="NTP_transf_5"/>
</dbReference>
<dbReference type="Pfam" id="PF14907">
    <property type="entry name" value="NTP_transf_5"/>
    <property type="match status" value="1"/>
</dbReference>
<dbReference type="EMBL" id="CP072362">
    <property type="protein sequence ID" value="QUB76252.1"/>
    <property type="molecule type" value="Genomic_DNA"/>
</dbReference>
<protein>
    <submittedName>
        <fullName evidence="1">Nucleotidyltransferase family protein</fullName>
    </submittedName>
</protein>
<sequence>MEYKINDSSVLFFDFLRFCLKEDAKEPANLANIDWEELYNFGNKQAILGVLFHGIKRLSASPHRPTKGQILKWYSACSFIEQANRQTYKDANALTILFREKYGVCSCVLKGQTNALMYPDPYMRTSGDIDLWTNAKTLDIIRISRELDKNGEIGYHHIELSYFKTPVEVHFFPSFMGNLWHEYKLRRYFEQCKEDQFKQLTELPDGLGKIYTVTDNFNRVFQLSHLMHHFFFEGIGLRQMIDYYYLLLRGFTEEERLETLRILKDVGMYKFTAAVMYVMKEILGLPDKYLLMKPNHRIGKILVSEILMAGNFGFHDHRYSFAGKSVYSQYFLEIYRNLHFAIDFPSETIWGRPISRWWHMLYKAYLRRQLRHNQKYNC</sequence>
<dbReference type="Proteomes" id="UP000682195">
    <property type="component" value="Chromosome 2"/>
</dbReference>